<evidence type="ECO:0000313" key="2">
    <source>
        <dbReference type="EMBL" id="TVU02102.1"/>
    </source>
</evidence>
<dbReference type="SUPFAM" id="SSF81383">
    <property type="entry name" value="F-box domain"/>
    <property type="match status" value="1"/>
</dbReference>
<sequence length="411" mass="45485">MAAAAALCKVDVPPVANYGVLPRDMPYNILLLLPADVLCRFRLVSKPWRSLTSDSVFIKAHASRHPLLVGTGHSSGEIHVVDFAGDIVKKICPSQLTSNLQRLFDSLGSRDHNTQLDLFCVEAPHSFAVLNLATGTVAANVLIERWGRRYPDAPTSIVGYVPSTGEYKVLRIHHQSFSQYGRGHAQACEVIALGGKGKGAGTWRLRCNGSVVVDTRSRHAAVVGGVAYFLVDLIACANVRPDSIACFDFTTEAWRPELLPGPLSSLNLTIDEATVHNGTRAFRLAALGGYLVTVDYNLLNRSTDLWFLENMDKPLWTKRYPIGDPPPWDQWLFYLNGVSFPLEVLDDGRIIVWAEDARVLQAYDPQKGTWDDFSTMKDYNAMSMFQGSLFVFCSPDTTFLTLLEDDDFKVG</sequence>
<dbReference type="PANTHER" id="PTHR31111">
    <property type="entry name" value="BNAA05G37150D PROTEIN-RELATED"/>
    <property type="match status" value="1"/>
</dbReference>
<feature type="non-terminal residue" evidence="2">
    <location>
        <position position="1"/>
    </location>
</feature>
<dbReference type="SUPFAM" id="SSF50965">
    <property type="entry name" value="Galactose oxidase, central domain"/>
    <property type="match status" value="1"/>
</dbReference>
<dbReference type="InterPro" id="IPR017451">
    <property type="entry name" value="F-box-assoc_interact_dom"/>
</dbReference>
<dbReference type="Gramene" id="TVU02102">
    <property type="protein sequence ID" value="TVU02102"/>
    <property type="gene ID" value="EJB05_52468"/>
</dbReference>
<dbReference type="Proteomes" id="UP000324897">
    <property type="component" value="Unassembled WGS sequence"/>
</dbReference>
<dbReference type="InterPro" id="IPR001810">
    <property type="entry name" value="F-box_dom"/>
</dbReference>
<dbReference type="EMBL" id="RWGY01000361">
    <property type="protein sequence ID" value="TVU02102.1"/>
    <property type="molecule type" value="Genomic_DNA"/>
</dbReference>
<dbReference type="AlphaFoldDB" id="A0A5J9SST4"/>
<evidence type="ECO:0000313" key="3">
    <source>
        <dbReference type="Proteomes" id="UP000324897"/>
    </source>
</evidence>
<dbReference type="InterPro" id="IPR036047">
    <property type="entry name" value="F-box-like_dom_sf"/>
</dbReference>
<dbReference type="Gene3D" id="1.20.1280.50">
    <property type="match status" value="1"/>
</dbReference>
<name>A0A5J9SST4_9POAL</name>
<accession>A0A5J9SST4</accession>
<keyword evidence="3" id="KW-1185">Reference proteome</keyword>
<dbReference type="InterPro" id="IPR011043">
    <property type="entry name" value="Gal_Oxase/kelch_b-propeller"/>
</dbReference>
<dbReference type="Pfam" id="PF08268">
    <property type="entry name" value="FBA_3"/>
    <property type="match status" value="1"/>
</dbReference>
<dbReference type="InterPro" id="IPR013187">
    <property type="entry name" value="F-box-assoc_dom_typ3"/>
</dbReference>
<dbReference type="NCBIfam" id="TIGR01640">
    <property type="entry name" value="F_box_assoc_1"/>
    <property type="match status" value="1"/>
</dbReference>
<protein>
    <recommendedName>
        <fullName evidence="1">F-box domain-containing protein</fullName>
    </recommendedName>
</protein>
<gene>
    <name evidence="2" type="ORF">EJB05_52468</name>
</gene>
<dbReference type="SMART" id="SM00256">
    <property type="entry name" value="FBOX"/>
    <property type="match status" value="1"/>
</dbReference>
<evidence type="ECO:0000259" key="1">
    <source>
        <dbReference type="SMART" id="SM00256"/>
    </source>
</evidence>
<dbReference type="PANTHER" id="PTHR31111:SF133">
    <property type="entry name" value="OS07G0196600 PROTEIN"/>
    <property type="match status" value="1"/>
</dbReference>
<reference evidence="2 3" key="1">
    <citation type="journal article" date="2019" name="Sci. Rep.">
        <title>A high-quality genome of Eragrostis curvula grass provides insights into Poaceae evolution and supports new strategies to enhance forage quality.</title>
        <authorList>
            <person name="Carballo J."/>
            <person name="Santos B.A.C.M."/>
            <person name="Zappacosta D."/>
            <person name="Garbus I."/>
            <person name="Selva J.P."/>
            <person name="Gallo C.A."/>
            <person name="Diaz A."/>
            <person name="Albertini E."/>
            <person name="Caccamo M."/>
            <person name="Echenique V."/>
        </authorList>
    </citation>
    <scope>NUCLEOTIDE SEQUENCE [LARGE SCALE GENOMIC DNA]</scope>
    <source>
        <strain evidence="3">cv. Victoria</strain>
        <tissue evidence="2">Leaf</tissue>
    </source>
</reference>
<proteinExistence type="predicted"/>
<comment type="caution">
    <text evidence="2">The sequence shown here is derived from an EMBL/GenBank/DDBJ whole genome shotgun (WGS) entry which is preliminary data.</text>
</comment>
<feature type="domain" description="F-box" evidence="1">
    <location>
        <begin position="21"/>
        <end position="61"/>
    </location>
</feature>
<dbReference type="OrthoDB" id="689042at2759"/>
<organism evidence="2 3">
    <name type="scientific">Eragrostis curvula</name>
    <name type="common">weeping love grass</name>
    <dbReference type="NCBI Taxonomy" id="38414"/>
    <lineage>
        <taxon>Eukaryota</taxon>
        <taxon>Viridiplantae</taxon>
        <taxon>Streptophyta</taxon>
        <taxon>Embryophyta</taxon>
        <taxon>Tracheophyta</taxon>
        <taxon>Spermatophyta</taxon>
        <taxon>Magnoliopsida</taxon>
        <taxon>Liliopsida</taxon>
        <taxon>Poales</taxon>
        <taxon>Poaceae</taxon>
        <taxon>PACMAD clade</taxon>
        <taxon>Chloridoideae</taxon>
        <taxon>Eragrostideae</taxon>
        <taxon>Eragrostidinae</taxon>
        <taxon>Eragrostis</taxon>
    </lineage>
</organism>